<evidence type="ECO:0000256" key="1">
    <source>
        <dbReference type="ARBA" id="ARBA00022679"/>
    </source>
</evidence>
<dbReference type="InterPro" id="IPR055123">
    <property type="entry name" value="SpnB-like_Rossmann"/>
</dbReference>
<dbReference type="PANTHER" id="PTHR43775">
    <property type="entry name" value="FATTY ACID SYNTHASE"/>
    <property type="match status" value="1"/>
</dbReference>
<evidence type="ECO:0000313" key="3">
    <source>
        <dbReference type="EMBL" id="MFB9682501.1"/>
    </source>
</evidence>
<feature type="non-terminal residue" evidence="3">
    <location>
        <position position="1"/>
    </location>
</feature>
<dbReference type="InterPro" id="IPR036291">
    <property type="entry name" value="NAD(P)-bd_dom_sf"/>
</dbReference>
<name>A0ABV5TW95_9ACTN</name>
<keyword evidence="1" id="KW-0808">Transferase</keyword>
<sequence>TSMALTIADGSGVPVAEVEALTLRPLSTSDLAASGGQGWLHQVSWSAVAAGAVAESSSWMVLEAGAGLDSVVEPPAVVLVSVASGGELGVVTGEVLALVQGWLAGERFVSSRLVLLTRGAVVAVAGEVPDPAQAAVWGLVRAAQAEQPGRFVLLDVDTEVLDESVLAQALATGEPQIAVRDRQLLTPGLNRTADRGDERSVFGPEGTVLVTGGTGGLGAVVAKHLAATYQVKHLLLASRRGPEAPGAADLAAELTDLGATVTIAACDVGDRADLAHLLASIPAEHPLTGIVHTAGVLDDGIVASLTPERIEAVLRPKADAARHLHELTRDLDLSAFVLFSSLAGVLGSAGQAGYGAANAYLDALAHQRHAQGLAATSLAWGLWASGGMAGDLGEADLRRMERAGVKALSIPEGLALLDTA</sequence>
<dbReference type="RefSeq" id="WP_386164180.1">
    <property type="nucleotide sequence ID" value="NZ_JBHMBS010000111.1"/>
</dbReference>
<reference evidence="3 4" key="1">
    <citation type="submission" date="2024-09" db="EMBL/GenBank/DDBJ databases">
        <authorList>
            <person name="Sun Q."/>
            <person name="Mori K."/>
        </authorList>
    </citation>
    <scope>NUCLEOTIDE SEQUENCE [LARGE SCALE GENOMIC DNA]</scope>
    <source>
        <strain evidence="3 4">JCM 3028</strain>
    </source>
</reference>
<feature type="non-terminal residue" evidence="3">
    <location>
        <position position="420"/>
    </location>
</feature>
<dbReference type="InterPro" id="IPR013968">
    <property type="entry name" value="PKS_KR"/>
</dbReference>
<dbReference type="CDD" id="cd08956">
    <property type="entry name" value="KR_3_FAS_SDR_x"/>
    <property type="match status" value="1"/>
</dbReference>
<gene>
    <name evidence="3" type="ORF">ACFFRH_44190</name>
</gene>
<dbReference type="Pfam" id="PF22953">
    <property type="entry name" value="SpnB_Rossmann"/>
    <property type="match status" value="1"/>
</dbReference>
<dbReference type="SUPFAM" id="SSF51735">
    <property type="entry name" value="NAD(P)-binding Rossmann-fold domains"/>
    <property type="match status" value="2"/>
</dbReference>
<dbReference type="EMBL" id="JBHMBS010000111">
    <property type="protein sequence ID" value="MFB9682501.1"/>
    <property type="molecule type" value="Genomic_DNA"/>
</dbReference>
<proteinExistence type="predicted"/>
<dbReference type="Pfam" id="PF08659">
    <property type="entry name" value="KR"/>
    <property type="match status" value="1"/>
</dbReference>
<evidence type="ECO:0000313" key="4">
    <source>
        <dbReference type="Proteomes" id="UP001589610"/>
    </source>
</evidence>
<accession>A0ABV5TW95</accession>
<organism evidence="3 4">
    <name type="scientific">Streptosporangium vulgare</name>
    <dbReference type="NCBI Taxonomy" id="46190"/>
    <lineage>
        <taxon>Bacteria</taxon>
        <taxon>Bacillati</taxon>
        <taxon>Actinomycetota</taxon>
        <taxon>Actinomycetes</taxon>
        <taxon>Streptosporangiales</taxon>
        <taxon>Streptosporangiaceae</taxon>
        <taxon>Streptosporangium</taxon>
    </lineage>
</organism>
<dbReference type="InterPro" id="IPR050091">
    <property type="entry name" value="PKS_NRPS_Biosynth_Enz"/>
</dbReference>
<feature type="domain" description="Ketoreductase" evidence="2">
    <location>
        <begin position="206"/>
        <end position="386"/>
    </location>
</feature>
<dbReference type="SMART" id="SM00822">
    <property type="entry name" value="PKS_KR"/>
    <property type="match status" value="1"/>
</dbReference>
<evidence type="ECO:0000259" key="2">
    <source>
        <dbReference type="SMART" id="SM00822"/>
    </source>
</evidence>
<dbReference type="Proteomes" id="UP001589610">
    <property type="component" value="Unassembled WGS sequence"/>
</dbReference>
<dbReference type="InterPro" id="IPR057326">
    <property type="entry name" value="KR_dom"/>
</dbReference>
<keyword evidence="4" id="KW-1185">Reference proteome</keyword>
<protein>
    <submittedName>
        <fullName evidence="3">Beta-ketoacyl reductase</fullName>
    </submittedName>
</protein>
<dbReference type="PANTHER" id="PTHR43775:SF51">
    <property type="entry name" value="INACTIVE PHENOLPHTHIOCEROL SYNTHESIS POLYKETIDE SYNTHASE TYPE I PKS1-RELATED"/>
    <property type="match status" value="1"/>
</dbReference>
<dbReference type="Gene3D" id="3.40.50.720">
    <property type="entry name" value="NAD(P)-binding Rossmann-like Domain"/>
    <property type="match status" value="1"/>
</dbReference>
<comment type="caution">
    <text evidence="3">The sequence shown here is derived from an EMBL/GenBank/DDBJ whole genome shotgun (WGS) entry which is preliminary data.</text>
</comment>